<comment type="caution">
    <text evidence="2">The sequence shown here is derived from an EMBL/GenBank/DDBJ whole genome shotgun (WGS) entry which is preliminary data.</text>
</comment>
<dbReference type="Proteomes" id="UP000184161">
    <property type="component" value="Unassembled WGS sequence"/>
</dbReference>
<evidence type="ECO:0000313" key="2">
    <source>
        <dbReference type="EMBL" id="OJS94524.1"/>
    </source>
</evidence>
<dbReference type="AlphaFoldDB" id="A0A9X5ZDQ5"/>
<accession>A0A9X5ZDQ5</accession>
<reference evidence="2 3" key="1">
    <citation type="submission" date="2016-10" db="EMBL/GenBank/DDBJ databases">
        <title>Draft Genome Sequence of one Bacillus cereus strain isolated from pooled breast milk.</title>
        <authorList>
            <person name="Woudstra C."/>
            <person name="Chamoin A."/>
            <person name="Gentil S."/>
            <person name="Rambeloson T."/>
            <person name="Delannoye S."/>
            <person name="Heinnekine J.A."/>
            <person name="Herbin S."/>
            <person name="Fach P."/>
        </authorList>
    </citation>
    <scope>NUCLEOTIDE SEQUENCE [LARGE SCALE GENOMIC DNA]</scope>
    <source>
        <strain evidence="2 3">16SBCL1279</strain>
    </source>
</reference>
<gene>
    <name evidence="2" type="ORF">BKK64_17585</name>
</gene>
<organism evidence="2 3">
    <name type="scientific">Bacillus cereus</name>
    <dbReference type="NCBI Taxonomy" id="1396"/>
    <lineage>
        <taxon>Bacteria</taxon>
        <taxon>Bacillati</taxon>
        <taxon>Bacillota</taxon>
        <taxon>Bacilli</taxon>
        <taxon>Bacillales</taxon>
        <taxon>Bacillaceae</taxon>
        <taxon>Bacillus</taxon>
        <taxon>Bacillus cereus group</taxon>
    </lineage>
</organism>
<sequence length="64" mass="7585">MDIKKEEGQEMEKVMERQSNESYPNQDSHNNEEKIDQYEKAWKELSSDSIKQLSKLVSGHIEEE</sequence>
<proteinExistence type="predicted"/>
<feature type="region of interest" description="Disordered" evidence="1">
    <location>
        <begin position="1"/>
        <end position="37"/>
    </location>
</feature>
<protein>
    <submittedName>
        <fullName evidence="2">Uncharacterized protein</fullName>
    </submittedName>
</protein>
<evidence type="ECO:0000256" key="1">
    <source>
        <dbReference type="SAM" id="MobiDB-lite"/>
    </source>
</evidence>
<name>A0A9X5ZDQ5_BACCE</name>
<evidence type="ECO:0000313" key="3">
    <source>
        <dbReference type="Proteomes" id="UP000184161"/>
    </source>
</evidence>
<dbReference type="EMBL" id="MLYK01000040">
    <property type="protein sequence ID" value="OJS94524.1"/>
    <property type="molecule type" value="Genomic_DNA"/>
</dbReference>
<feature type="compositionally biased region" description="Basic and acidic residues" evidence="1">
    <location>
        <begin position="1"/>
        <end position="19"/>
    </location>
</feature>